<evidence type="ECO:0000313" key="11">
    <source>
        <dbReference type="EMBL" id="KAH9300514.1"/>
    </source>
</evidence>
<evidence type="ECO:0000256" key="7">
    <source>
        <dbReference type="SAM" id="Coils"/>
    </source>
</evidence>
<feature type="region of interest" description="Disordered" evidence="8">
    <location>
        <begin position="1"/>
        <end position="35"/>
    </location>
</feature>
<evidence type="ECO:0000256" key="5">
    <source>
        <dbReference type="ARBA" id="ARBA00023242"/>
    </source>
</evidence>
<dbReference type="InterPro" id="IPR013956">
    <property type="entry name" value="E3_ubiquit_lig_Bre1"/>
</dbReference>
<comment type="subcellular location">
    <subcellularLocation>
        <location evidence="1 6">Nucleus</location>
    </subcellularLocation>
</comment>
<evidence type="ECO:0000256" key="6">
    <source>
        <dbReference type="RuleBase" id="RU365038"/>
    </source>
</evidence>
<dbReference type="InterPro" id="IPR057670">
    <property type="entry name" value="SH3_retrovirus"/>
</dbReference>
<feature type="coiled-coil region" evidence="7">
    <location>
        <begin position="427"/>
        <end position="468"/>
    </location>
</feature>
<dbReference type="Pfam" id="PF26095">
    <property type="entry name" value="CC_Bre1"/>
    <property type="match status" value="1"/>
</dbReference>
<comment type="catalytic activity">
    <reaction evidence="6">
        <text>S-ubiquitinyl-[E2 ubiquitin-conjugating enzyme]-L-cysteine + [acceptor protein]-L-lysine = [E2 ubiquitin-conjugating enzyme]-L-cysteine + N(6)-ubiquitinyl-[acceptor protein]-L-lysine.</text>
        <dbReference type="EC" id="2.3.2.27"/>
    </reaction>
</comment>
<keyword evidence="2 6" id="KW-0479">Metal-binding</keyword>
<dbReference type="GO" id="GO:0008270">
    <property type="term" value="F:zinc ion binding"/>
    <property type="evidence" value="ECO:0007669"/>
    <property type="project" value="UniProtKB-KW"/>
</dbReference>
<dbReference type="PANTHER" id="PTHR23163">
    <property type="entry name" value="RING FINGER PROTEIN-RELATED"/>
    <property type="match status" value="1"/>
</dbReference>
<gene>
    <name evidence="11" type="ORF">KI387_012097</name>
</gene>
<reference evidence="11 12" key="1">
    <citation type="journal article" date="2021" name="Nat. Plants">
        <title>The Taxus genome provides insights into paclitaxel biosynthesis.</title>
        <authorList>
            <person name="Xiong X."/>
            <person name="Gou J."/>
            <person name="Liao Q."/>
            <person name="Li Y."/>
            <person name="Zhou Q."/>
            <person name="Bi G."/>
            <person name="Li C."/>
            <person name="Du R."/>
            <person name="Wang X."/>
            <person name="Sun T."/>
            <person name="Guo L."/>
            <person name="Liang H."/>
            <person name="Lu P."/>
            <person name="Wu Y."/>
            <person name="Zhang Z."/>
            <person name="Ro D.K."/>
            <person name="Shang Y."/>
            <person name="Huang S."/>
            <person name="Yan J."/>
        </authorList>
    </citation>
    <scope>NUCLEOTIDE SEQUENCE [LARGE SCALE GENOMIC DNA]</scope>
    <source>
        <strain evidence="11">Ta-2019</strain>
    </source>
</reference>
<evidence type="ECO:0000256" key="8">
    <source>
        <dbReference type="SAM" id="MobiDB-lite"/>
    </source>
</evidence>
<feature type="domain" description="Retroviral polymerase SH3-like" evidence="9">
    <location>
        <begin position="471"/>
        <end position="501"/>
    </location>
</feature>
<sequence length="565" mass="64104">MGSTGEPERKRRNLNSIGPLAVKKQPPSLSSDEKKVDAAVLQYQNQKLSQQLEAQKNEFHALESKFNQLKNKQADYDDTLIVVNRVWKQLVDDLELLAIRAGGSTNGFKVLDLSGTFEEATKQFQSNDANLREEVRNLRVAMDALHLKHKNYANEVRTLRDSHSKDQSEIKRLTGELDEAMADLEESKCKLASLKSHRDASLGASFPGLHLGNKIDSGDKSGDKSRKLRETEAALEEFKTLATNRLAELQEANQEKLKISQQMDRMQDSVNNEKLVLSSRPYLLLNDQLQRLKAEVDRYQSMVESLQAERDNLVRREKEMNLKVESSDIARRAASVSEARVAELEAELQECMSDRNLFETRLEEALQESGRKDIISEFKVMVSTLHKEMGMMQAHLNKFKEAACEVHSLRAEVHSLTRILNRKSSDCKNLSDKCAAHASEIKSLQDLVTELRDTEQELKLILEMYRRESTDSSKAYRLIDISSNKVIVSRDVDVKETQSFLTCDQQIVGRDQQTSENIVISLPNESSSLSHTPSRIPPQQSVAPTNDTLIYRRHQPELVAHPVEP</sequence>
<dbReference type="AlphaFoldDB" id="A0AA38CP74"/>
<keyword evidence="5 6" id="KW-0539">Nucleus</keyword>
<dbReference type="GO" id="GO:0005634">
    <property type="term" value="C:nucleus"/>
    <property type="evidence" value="ECO:0007669"/>
    <property type="project" value="UniProtKB-SubCell"/>
</dbReference>
<evidence type="ECO:0000256" key="4">
    <source>
        <dbReference type="ARBA" id="ARBA00022833"/>
    </source>
</evidence>
<evidence type="ECO:0000256" key="1">
    <source>
        <dbReference type="ARBA" id="ARBA00004123"/>
    </source>
</evidence>
<evidence type="ECO:0000259" key="10">
    <source>
        <dbReference type="Pfam" id="PF26095"/>
    </source>
</evidence>
<keyword evidence="3 6" id="KW-0863">Zinc-finger</keyword>
<feature type="region of interest" description="Disordered" evidence="8">
    <location>
        <begin position="524"/>
        <end position="549"/>
    </location>
</feature>
<evidence type="ECO:0000259" key="9">
    <source>
        <dbReference type="Pfam" id="PF25597"/>
    </source>
</evidence>
<feature type="domain" description="BRE1-like coiled-coil containing" evidence="10">
    <location>
        <begin position="68"/>
        <end position="194"/>
    </location>
</feature>
<name>A0AA38CP74_TAXCH</name>
<keyword evidence="6" id="KW-0833">Ubl conjugation pathway</keyword>
<proteinExistence type="inferred from homology"/>
<protein>
    <recommendedName>
        <fullName evidence="6">E3 ubiquitin protein ligase</fullName>
        <ecNumber evidence="6">2.3.2.27</ecNumber>
    </recommendedName>
</protein>
<dbReference type="GO" id="GO:0006325">
    <property type="term" value="P:chromatin organization"/>
    <property type="evidence" value="ECO:0007669"/>
    <property type="project" value="UniProtKB-KW"/>
</dbReference>
<feature type="coiled-coil region" evidence="7">
    <location>
        <begin position="235"/>
        <end position="368"/>
    </location>
</feature>
<keyword evidence="12" id="KW-1185">Reference proteome</keyword>
<dbReference type="GO" id="GO:0016567">
    <property type="term" value="P:protein ubiquitination"/>
    <property type="evidence" value="ECO:0007669"/>
    <property type="project" value="UniProtKB-UniRule"/>
</dbReference>
<keyword evidence="6" id="KW-0156">Chromatin regulator</keyword>
<organism evidence="11 12">
    <name type="scientific">Taxus chinensis</name>
    <name type="common">Chinese yew</name>
    <name type="synonym">Taxus wallichiana var. chinensis</name>
    <dbReference type="NCBI Taxonomy" id="29808"/>
    <lineage>
        <taxon>Eukaryota</taxon>
        <taxon>Viridiplantae</taxon>
        <taxon>Streptophyta</taxon>
        <taxon>Embryophyta</taxon>
        <taxon>Tracheophyta</taxon>
        <taxon>Spermatophyta</taxon>
        <taxon>Pinopsida</taxon>
        <taxon>Pinidae</taxon>
        <taxon>Conifers II</taxon>
        <taxon>Cupressales</taxon>
        <taxon>Taxaceae</taxon>
        <taxon>Taxus</taxon>
    </lineage>
</organism>
<dbReference type="InterPro" id="IPR058643">
    <property type="entry name" value="BRE1-like_CC"/>
</dbReference>
<dbReference type="GO" id="GO:0061630">
    <property type="term" value="F:ubiquitin protein ligase activity"/>
    <property type="evidence" value="ECO:0007669"/>
    <property type="project" value="UniProtKB-EC"/>
</dbReference>
<comment type="similarity">
    <text evidence="6">Belongs to the BRE1 family.</text>
</comment>
<accession>A0AA38CP74</accession>
<dbReference type="EMBL" id="JAHRHJ020000009">
    <property type="protein sequence ID" value="KAH9300514.1"/>
    <property type="molecule type" value="Genomic_DNA"/>
</dbReference>
<evidence type="ECO:0000256" key="3">
    <source>
        <dbReference type="ARBA" id="ARBA00022771"/>
    </source>
</evidence>
<dbReference type="Proteomes" id="UP000824469">
    <property type="component" value="Unassembled WGS sequence"/>
</dbReference>
<comment type="caution">
    <text evidence="11">The sequence shown here is derived from an EMBL/GenBank/DDBJ whole genome shotgun (WGS) entry which is preliminary data.</text>
</comment>
<keyword evidence="4 6" id="KW-0862">Zinc</keyword>
<feature type="coiled-coil region" evidence="7">
    <location>
        <begin position="170"/>
        <end position="197"/>
    </location>
</feature>
<feature type="coiled-coil region" evidence="7">
    <location>
        <begin position="38"/>
        <end position="72"/>
    </location>
</feature>
<dbReference type="OMA" id="QMDRMQD"/>
<dbReference type="PANTHER" id="PTHR23163:SF0">
    <property type="entry name" value="E3 UBIQUITIN-PROTEIN LIGASE BRE1"/>
    <property type="match status" value="1"/>
</dbReference>
<dbReference type="Pfam" id="PF25597">
    <property type="entry name" value="SH3_retrovirus"/>
    <property type="match status" value="1"/>
</dbReference>
<dbReference type="GO" id="GO:0033503">
    <property type="term" value="C:HULC complex"/>
    <property type="evidence" value="ECO:0007669"/>
    <property type="project" value="TreeGrafter"/>
</dbReference>
<comment type="pathway">
    <text evidence="6">Protein modification; protein ubiquitination.</text>
</comment>
<feature type="compositionally biased region" description="Polar residues" evidence="8">
    <location>
        <begin position="524"/>
        <end position="548"/>
    </location>
</feature>
<evidence type="ECO:0000256" key="2">
    <source>
        <dbReference type="ARBA" id="ARBA00022723"/>
    </source>
</evidence>
<dbReference type="EC" id="2.3.2.27" evidence="6"/>
<evidence type="ECO:0000313" key="12">
    <source>
        <dbReference type="Proteomes" id="UP000824469"/>
    </source>
</evidence>
<keyword evidence="6" id="KW-0808">Transferase</keyword>
<keyword evidence="6 7" id="KW-0175">Coiled coil</keyword>